<evidence type="ECO:0000313" key="3">
    <source>
        <dbReference type="Proteomes" id="UP000186601"/>
    </source>
</evidence>
<gene>
    <name evidence="2" type="ORF">PHLCEN_2v4809</name>
</gene>
<reference evidence="2 3" key="1">
    <citation type="submission" date="2018-02" db="EMBL/GenBank/DDBJ databases">
        <title>Genome sequence of the basidiomycete white-rot fungus Phlebia centrifuga.</title>
        <authorList>
            <person name="Granchi Z."/>
            <person name="Peng M."/>
            <person name="de Vries R.P."/>
            <person name="Hilden K."/>
            <person name="Makela M.R."/>
            <person name="Grigoriev I."/>
            <person name="Riley R."/>
        </authorList>
    </citation>
    <scope>NUCLEOTIDE SEQUENCE [LARGE SCALE GENOMIC DNA]</scope>
    <source>
        <strain evidence="2 3">FBCC195</strain>
    </source>
</reference>
<accession>A0A2R6PG93</accession>
<keyword evidence="3" id="KW-1185">Reference proteome</keyword>
<comment type="caution">
    <text evidence="2">The sequence shown here is derived from an EMBL/GenBank/DDBJ whole genome shotgun (WGS) entry which is preliminary data.</text>
</comment>
<dbReference type="EMBL" id="MLYV02000489">
    <property type="protein sequence ID" value="PSR90840.1"/>
    <property type="molecule type" value="Genomic_DNA"/>
</dbReference>
<feature type="region of interest" description="Disordered" evidence="1">
    <location>
        <begin position="299"/>
        <end position="355"/>
    </location>
</feature>
<proteinExistence type="predicted"/>
<dbReference type="Proteomes" id="UP000186601">
    <property type="component" value="Unassembled WGS sequence"/>
</dbReference>
<feature type="compositionally biased region" description="Polar residues" evidence="1">
    <location>
        <begin position="25"/>
        <end position="40"/>
    </location>
</feature>
<dbReference type="STRING" id="98765.A0A2R6PG93"/>
<feature type="compositionally biased region" description="Acidic residues" evidence="1">
    <location>
        <begin position="404"/>
        <end position="423"/>
    </location>
</feature>
<feature type="compositionally biased region" description="Basic and acidic residues" evidence="1">
    <location>
        <begin position="53"/>
        <end position="65"/>
    </location>
</feature>
<feature type="compositionally biased region" description="Polar residues" evidence="1">
    <location>
        <begin position="559"/>
        <end position="582"/>
    </location>
</feature>
<feature type="compositionally biased region" description="Pro residues" evidence="1">
    <location>
        <begin position="123"/>
        <end position="134"/>
    </location>
</feature>
<evidence type="ECO:0000256" key="1">
    <source>
        <dbReference type="SAM" id="MobiDB-lite"/>
    </source>
</evidence>
<feature type="compositionally biased region" description="Basic residues" evidence="1">
    <location>
        <begin position="41"/>
        <end position="52"/>
    </location>
</feature>
<feature type="compositionally biased region" description="Low complexity" evidence="1">
    <location>
        <begin position="183"/>
        <end position="204"/>
    </location>
</feature>
<name>A0A2R6PG93_9APHY</name>
<feature type="region of interest" description="Disordered" evidence="1">
    <location>
        <begin position="1"/>
        <end position="214"/>
    </location>
</feature>
<feature type="compositionally biased region" description="Basic and acidic residues" evidence="1">
    <location>
        <begin position="299"/>
        <end position="312"/>
    </location>
</feature>
<organism evidence="2 3">
    <name type="scientific">Hermanssonia centrifuga</name>
    <dbReference type="NCBI Taxonomy" id="98765"/>
    <lineage>
        <taxon>Eukaryota</taxon>
        <taxon>Fungi</taxon>
        <taxon>Dikarya</taxon>
        <taxon>Basidiomycota</taxon>
        <taxon>Agaricomycotina</taxon>
        <taxon>Agaricomycetes</taxon>
        <taxon>Polyporales</taxon>
        <taxon>Meruliaceae</taxon>
        <taxon>Hermanssonia</taxon>
    </lineage>
</organism>
<feature type="region of interest" description="Disordered" evidence="1">
    <location>
        <begin position="387"/>
        <end position="463"/>
    </location>
</feature>
<feature type="compositionally biased region" description="Basic and acidic residues" evidence="1">
    <location>
        <begin position="434"/>
        <end position="445"/>
    </location>
</feature>
<sequence length="753" mass="80273">MTSSQQQANPGHGRADPAPYLTHLVTHQGQLTVVSPQNASHTRKRTKSKHPERRQERRRDSDEPRFNTAAPPSPRANPRRMNNASARIPRQATPNMPQGIAFSRDTIIPDEPPPSFQEAIADPSPPFIVAPPPDARIFPGASATTEEEEDTPSLQPQTSFVEVSSPRVEVPLPPVQVSSPNLSSEASDPSPTSSSSQTSSPEQTGIPSDGSDRTSEHYELVTFNASDDWELGRHLGLPLDARVDNWARHHLSISTDPTLPLSAPRLTARDVDPAETPNHPVLPHRCSHCGCMRTADCDLESHTPSESTRDSDSPSPPSSPRSKAGWKKLFLPISSHDAKSDPSSPLATSPKSPVTNLPGAWTSNLTLALTKPSFASFAKRKDSSGLRRLFGSSKGKERESPAEAVEDQPDNSSEELESWEDLADASNVPVANGKNEDIVVKRSRGDSIQPLSTAHTSDSHPPAVAPVAFLNRVVRPTPQPSSAHVFPSSPSTVSLSATASRVNVADLIPEKRRPTAANSDSALVTKGKTRIPPPLLQSPRRPTPSLGVGPSIVWRSPLSGGSSEDATTPRSPQTNSPTHLQVSHTVHPLATAISSPNLSLARLTVPQTTVMPSRGRAEAVAVASPAEGIASSPPTRFRATSHHVSPTTRSSPLSSPESLSGSPPETPTTPTAHHYPGRPLPQTPRQPSPLGRPILPSLTMTAPEAPIAHDRVPHADLDLLASTVIEGDHNGNSYEVSAPTASQLRMADATDIV</sequence>
<dbReference type="AlphaFoldDB" id="A0A2R6PG93"/>
<feature type="region of interest" description="Disordered" evidence="1">
    <location>
        <begin position="622"/>
        <end position="697"/>
    </location>
</feature>
<feature type="compositionally biased region" description="Polar residues" evidence="1">
    <location>
        <begin position="152"/>
        <end position="162"/>
    </location>
</feature>
<evidence type="ECO:0000313" key="2">
    <source>
        <dbReference type="EMBL" id="PSR90840.1"/>
    </source>
</evidence>
<dbReference type="OrthoDB" id="8062037at2759"/>
<protein>
    <submittedName>
        <fullName evidence="2">Uncharacterized protein</fullName>
    </submittedName>
</protein>
<feature type="compositionally biased region" description="Polar residues" evidence="1">
    <location>
        <begin position="341"/>
        <end position="355"/>
    </location>
</feature>
<feature type="region of interest" description="Disordered" evidence="1">
    <location>
        <begin position="509"/>
        <end position="582"/>
    </location>
</feature>
<feature type="compositionally biased region" description="Low complexity" evidence="1">
    <location>
        <begin position="645"/>
        <end position="671"/>
    </location>
</feature>
<feature type="compositionally biased region" description="Pro residues" evidence="1">
    <location>
        <begin position="678"/>
        <end position="687"/>
    </location>
</feature>